<evidence type="ECO:0000259" key="1">
    <source>
        <dbReference type="Pfam" id="PF14525"/>
    </source>
</evidence>
<feature type="domain" description="Transcription regulator HTH AraC- type ligand binding" evidence="1">
    <location>
        <begin position="21"/>
        <end position="164"/>
    </location>
</feature>
<keyword evidence="3" id="KW-1185">Reference proteome</keyword>
<accession>A0ABY6Q147</accession>
<dbReference type="EMBL" id="CP098740">
    <property type="protein sequence ID" value="UZK57944.1"/>
    <property type="molecule type" value="Genomic_DNA"/>
</dbReference>
<proteinExistence type="predicted"/>
<name>A0ABY6Q147_9ACTN</name>
<dbReference type="InterPro" id="IPR035418">
    <property type="entry name" value="AraC-bd_2"/>
</dbReference>
<organism evidence="2 3">
    <name type="scientific">Streptomyces drozdowiczii</name>
    <dbReference type="NCBI Taxonomy" id="202862"/>
    <lineage>
        <taxon>Bacteria</taxon>
        <taxon>Bacillati</taxon>
        <taxon>Actinomycetota</taxon>
        <taxon>Actinomycetes</taxon>
        <taxon>Kitasatosporales</taxon>
        <taxon>Streptomycetaceae</taxon>
        <taxon>Streptomyces</taxon>
    </lineage>
</organism>
<evidence type="ECO:0000313" key="2">
    <source>
        <dbReference type="EMBL" id="UZK57944.1"/>
    </source>
</evidence>
<dbReference type="Proteomes" id="UP001164963">
    <property type="component" value="Chromosome"/>
</dbReference>
<reference evidence="2" key="1">
    <citation type="journal article" date="2022" name="Front. Microbiol.">
        <title>Mirubactin C rescues the lethal effect of cell wall biosynthesis mutations in Bacillus subtilis.</title>
        <authorList>
            <person name="Kepplinger B."/>
            <person name="Wen X."/>
            <person name="Tyler A.R."/>
            <person name="Kim B.Y."/>
            <person name="Brown J."/>
            <person name="Banks P."/>
            <person name="Dashti Y."/>
            <person name="Mackenzie E.S."/>
            <person name="Wills C."/>
            <person name="Kawai Y."/>
            <person name="Waldron K.J."/>
            <person name="Allenby N.E.E."/>
            <person name="Wu L.J."/>
            <person name="Hall M.J."/>
            <person name="Errington J."/>
        </authorList>
    </citation>
    <scope>NUCLEOTIDE SEQUENCE</scope>
    <source>
        <strain evidence="2">MDA8-470</strain>
    </source>
</reference>
<protein>
    <recommendedName>
        <fullName evidence="1">Transcription regulator HTH AraC- type ligand binding domain-containing protein</fullName>
    </recommendedName>
</protein>
<sequence length="187" mass="19516">MSLLLPAGPVHDEEGLARWGSRWGDAAMPVSVTTADGRAPDGDVVIHRLGAVTVSAVVSGAQRVTRVPVRRSGADEPDLVLLLHPHGSATYRWRDGDVLAGPSVLLMHDSAQRCSLSYEGPFTAVVLRVPARAVGLSAEQLGSVAGTALPTTNGTAALLASFLPAVTSPRAGRPASANGWEPRSWTW</sequence>
<evidence type="ECO:0000313" key="3">
    <source>
        <dbReference type="Proteomes" id="UP001164963"/>
    </source>
</evidence>
<gene>
    <name evidence="2" type="ORF">NEH16_31085</name>
</gene>
<dbReference type="RefSeq" id="WP_265546451.1">
    <property type="nucleotide sequence ID" value="NZ_CP098740.1"/>
</dbReference>
<dbReference type="Pfam" id="PF14525">
    <property type="entry name" value="AraC_binding_2"/>
    <property type="match status" value="1"/>
</dbReference>